<dbReference type="Gene3D" id="3.90.1150.10">
    <property type="entry name" value="Aspartate Aminotransferase, domain 1"/>
    <property type="match status" value="1"/>
</dbReference>
<keyword evidence="1" id="KW-0808">Transferase</keyword>
<dbReference type="AlphaFoldDB" id="A0A3S4J3M5"/>
<sequence>MSTENTLSVADLARENVRNLVPYQSARRLGGNGDVWLNANEFPTAVEFQLTNKRLTATRNASQRP</sequence>
<evidence type="ECO:0000313" key="1">
    <source>
        <dbReference type="EMBL" id="VEA32640.1"/>
    </source>
</evidence>
<dbReference type="GO" id="GO:0004400">
    <property type="term" value="F:histidinol-phosphate transaminase activity"/>
    <property type="evidence" value="ECO:0007669"/>
    <property type="project" value="UniProtKB-EC"/>
</dbReference>
<evidence type="ECO:0000313" key="2">
    <source>
        <dbReference type="Proteomes" id="UP000277214"/>
    </source>
</evidence>
<dbReference type="Proteomes" id="UP000277214">
    <property type="component" value="Chromosome 1"/>
</dbReference>
<gene>
    <name evidence="1" type="primary">hisC_3</name>
    <name evidence="1" type="ORF">NCTC8272_00819</name>
</gene>
<name>A0A3S4J3M5_SALET</name>
<dbReference type="EMBL" id="LR134149">
    <property type="protein sequence ID" value="VEA32640.1"/>
    <property type="molecule type" value="Genomic_DNA"/>
</dbReference>
<dbReference type="EC" id="2.6.1.9" evidence="1"/>
<organism evidence="1 2">
    <name type="scientific">Salmonella enterica I</name>
    <dbReference type="NCBI Taxonomy" id="59201"/>
    <lineage>
        <taxon>Bacteria</taxon>
        <taxon>Pseudomonadati</taxon>
        <taxon>Pseudomonadota</taxon>
        <taxon>Gammaproteobacteria</taxon>
        <taxon>Enterobacterales</taxon>
        <taxon>Enterobacteriaceae</taxon>
        <taxon>Salmonella</taxon>
    </lineage>
</organism>
<protein>
    <submittedName>
        <fullName evidence="1">Histidinol-phosphate aminotransferase</fullName>
        <ecNumber evidence="1">2.6.1.9</ecNumber>
    </submittedName>
</protein>
<dbReference type="InterPro" id="IPR015422">
    <property type="entry name" value="PyrdxlP-dep_Trfase_small"/>
</dbReference>
<keyword evidence="1" id="KW-0032">Aminotransferase</keyword>
<reference evidence="1 2" key="1">
    <citation type="submission" date="2018-12" db="EMBL/GenBank/DDBJ databases">
        <authorList>
            <consortium name="Pathogen Informatics"/>
        </authorList>
    </citation>
    <scope>NUCLEOTIDE SEQUENCE [LARGE SCALE GENOMIC DNA]</scope>
    <source>
        <strain evidence="1 2">NCTC8272</strain>
    </source>
</reference>
<accession>A0A3S4J3M5</accession>
<proteinExistence type="predicted"/>